<keyword evidence="5 12" id="KW-0812">Transmembrane</keyword>
<evidence type="ECO:0000256" key="6">
    <source>
        <dbReference type="ARBA" id="ARBA00022989"/>
    </source>
</evidence>
<dbReference type="SMART" id="SM00283">
    <property type="entry name" value="MA"/>
    <property type="match status" value="1"/>
</dbReference>
<comment type="subcellular location">
    <subcellularLocation>
        <location evidence="1">Cell membrane</location>
    </subcellularLocation>
</comment>
<keyword evidence="16" id="KW-1185">Reference proteome</keyword>
<keyword evidence="8 10" id="KW-0807">Transducer</keyword>
<keyword evidence="2" id="KW-1003">Cell membrane</keyword>
<dbReference type="EMBL" id="CP117430">
    <property type="protein sequence ID" value="WLI21127.1"/>
    <property type="molecule type" value="Genomic_DNA"/>
</dbReference>
<dbReference type="CDD" id="cd06225">
    <property type="entry name" value="HAMP"/>
    <property type="match status" value="1"/>
</dbReference>
<evidence type="ECO:0000256" key="12">
    <source>
        <dbReference type="SAM" id="Phobius"/>
    </source>
</evidence>
<evidence type="ECO:0000313" key="15">
    <source>
        <dbReference type="EMBL" id="WLI21127.1"/>
    </source>
</evidence>
<dbReference type="Pfam" id="PF12729">
    <property type="entry name" value="4HB_MCP_1"/>
    <property type="match status" value="1"/>
</dbReference>
<comment type="similarity">
    <text evidence="9">Belongs to the methyl-accepting chemotaxis (MCP) protein family.</text>
</comment>
<evidence type="ECO:0000256" key="7">
    <source>
        <dbReference type="ARBA" id="ARBA00023136"/>
    </source>
</evidence>
<dbReference type="PROSITE" id="PS50885">
    <property type="entry name" value="HAMP"/>
    <property type="match status" value="1"/>
</dbReference>
<dbReference type="InterPro" id="IPR003660">
    <property type="entry name" value="HAMP_dom"/>
</dbReference>
<feature type="transmembrane region" description="Helical" evidence="12">
    <location>
        <begin position="12"/>
        <end position="31"/>
    </location>
</feature>
<evidence type="ECO:0000256" key="9">
    <source>
        <dbReference type="ARBA" id="ARBA00029447"/>
    </source>
</evidence>
<feature type="transmembrane region" description="Helical" evidence="12">
    <location>
        <begin position="188"/>
        <end position="210"/>
    </location>
</feature>
<evidence type="ECO:0000256" key="8">
    <source>
        <dbReference type="ARBA" id="ARBA00023224"/>
    </source>
</evidence>
<organism evidence="15 16">
    <name type="scientific">Pseudomonas wuhanensis</name>
    <dbReference type="NCBI Taxonomy" id="2954098"/>
    <lineage>
        <taxon>Bacteria</taxon>
        <taxon>Pseudomonadati</taxon>
        <taxon>Pseudomonadota</taxon>
        <taxon>Gammaproteobacteria</taxon>
        <taxon>Pseudomonadales</taxon>
        <taxon>Pseudomonadaceae</taxon>
        <taxon>Pseudomonas</taxon>
    </lineage>
</organism>
<evidence type="ECO:0000256" key="11">
    <source>
        <dbReference type="SAM" id="Coils"/>
    </source>
</evidence>
<feature type="coiled-coil region" evidence="11">
    <location>
        <begin position="291"/>
        <end position="318"/>
    </location>
</feature>
<keyword evidence="4" id="KW-0145">Chemotaxis</keyword>
<dbReference type="Proteomes" id="UP001230768">
    <property type="component" value="Chromosome"/>
</dbReference>
<dbReference type="PRINTS" id="PR00260">
    <property type="entry name" value="CHEMTRNSDUCR"/>
</dbReference>
<dbReference type="PROSITE" id="PS50111">
    <property type="entry name" value="CHEMOTAXIS_TRANSDUC_2"/>
    <property type="match status" value="1"/>
</dbReference>
<dbReference type="PANTHER" id="PTHR32089:SF120">
    <property type="entry name" value="METHYL-ACCEPTING CHEMOTAXIS PROTEIN TLPQ"/>
    <property type="match status" value="1"/>
</dbReference>
<keyword evidence="11" id="KW-0175">Coiled coil</keyword>
<name>A0ABY9H040_9PSED</name>
<proteinExistence type="inferred from homology"/>
<dbReference type="InterPro" id="IPR024478">
    <property type="entry name" value="HlyB_4HB_MCP"/>
</dbReference>
<feature type="domain" description="Methyl-accepting transducer" evidence="13">
    <location>
        <begin position="269"/>
        <end position="505"/>
    </location>
</feature>
<dbReference type="RefSeq" id="WP_305426883.1">
    <property type="nucleotide sequence ID" value="NZ_CP117430.1"/>
</dbReference>
<feature type="domain" description="HAMP" evidence="14">
    <location>
        <begin position="212"/>
        <end position="264"/>
    </location>
</feature>
<sequence>MSLRNLKIAPRAFLGFAFIAMLVIVLGVFAVNRMSIIRQASVDMEMTQLPSIGFLGNVTENVLRLRILSFRVLVNRDPAALQEAQTRIGVLVDKVRSAQASYAALPASPEEAALYKTFATTLDNYMQAQSQMLELSRQNKLEEMRALINTRIKEGTDQMGEQLNKLVALNAADAKAASAKAGEHYSEAFTGIVTVAVMASLLTVLLAWLLTRSILTPLNRAVLAAETIAGGNLSKVIEVDGNDEPARLLGALSAMQLNLRKTIEQIAGSATQLGAAAEELSTVTQEASRGLQQQNNEIEQAATAVNEMTAAVEEVARNAVSTSEASNQSTQAAREGRDRVVETVDAIQTMTHDVQNTALMIEGLATQGRDIGKVLDVIRAIAEQTNLLALNAAIEAARAGEAGRGFAVVADEVRALAHRTAQSTQEIEKMVAGIQNGTGEAVSSMQQSNQRTQSTLEMARAAGVALEQITQSIQLINERNLVIASASEEQAQVSREVDRNLVNIRDLATQSAAGANQTSAATHELSRLAVDLNAMVARFVI</sequence>
<dbReference type="Pfam" id="PF00672">
    <property type="entry name" value="HAMP"/>
    <property type="match status" value="1"/>
</dbReference>
<keyword evidence="3" id="KW-0488">Methylation</keyword>
<accession>A0ABY9H040</accession>
<reference evidence="15 16" key="1">
    <citation type="submission" date="2023-02" db="EMBL/GenBank/DDBJ databases">
        <title>Evolution of Hrp T3SS in non-pathogenic Pseudomonas fluorescens.</title>
        <authorList>
            <person name="Liao K."/>
            <person name="Wei H."/>
            <person name="Gu Y."/>
        </authorList>
    </citation>
    <scope>NUCLEOTIDE SEQUENCE [LARGE SCALE GENOMIC DNA]</scope>
    <source>
        <strain evidence="15 16">FP607</strain>
    </source>
</reference>
<evidence type="ECO:0000256" key="2">
    <source>
        <dbReference type="ARBA" id="ARBA00022475"/>
    </source>
</evidence>
<evidence type="ECO:0000256" key="1">
    <source>
        <dbReference type="ARBA" id="ARBA00004236"/>
    </source>
</evidence>
<gene>
    <name evidence="15" type="ORF">PSH88_14260</name>
</gene>
<evidence type="ECO:0000256" key="5">
    <source>
        <dbReference type="ARBA" id="ARBA00022692"/>
    </source>
</evidence>
<evidence type="ECO:0000256" key="10">
    <source>
        <dbReference type="PROSITE-ProRule" id="PRU00284"/>
    </source>
</evidence>
<dbReference type="CDD" id="cd11386">
    <property type="entry name" value="MCP_signal"/>
    <property type="match status" value="1"/>
</dbReference>
<protein>
    <submittedName>
        <fullName evidence="15">Methyl-accepting chemotaxis protein</fullName>
    </submittedName>
</protein>
<dbReference type="Gene3D" id="1.10.287.950">
    <property type="entry name" value="Methyl-accepting chemotaxis protein"/>
    <property type="match status" value="1"/>
</dbReference>
<dbReference type="SMART" id="SM00304">
    <property type="entry name" value="HAMP"/>
    <property type="match status" value="2"/>
</dbReference>
<dbReference type="InterPro" id="IPR004090">
    <property type="entry name" value="Chemotax_Me-accpt_rcpt"/>
</dbReference>
<evidence type="ECO:0000256" key="3">
    <source>
        <dbReference type="ARBA" id="ARBA00022481"/>
    </source>
</evidence>
<evidence type="ECO:0000256" key="4">
    <source>
        <dbReference type="ARBA" id="ARBA00022500"/>
    </source>
</evidence>
<evidence type="ECO:0000259" key="13">
    <source>
        <dbReference type="PROSITE" id="PS50111"/>
    </source>
</evidence>
<dbReference type="InterPro" id="IPR004089">
    <property type="entry name" value="MCPsignal_dom"/>
</dbReference>
<dbReference type="PANTHER" id="PTHR32089">
    <property type="entry name" value="METHYL-ACCEPTING CHEMOTAXIS PROTEIN MCPB"/>
    <property type="match status" value="1"/>
</dbReference>
<dbReference type="SUPFAM" id="SSF58104">
    <property type="entry name" value="Methyl-accepting chemotaxis protein (MCP) signaling domain"/>
    <property type="match status" value="1"/>
</dbReference>
<evidence type="ECO:0000313" key="16">
    <source>
        <dbReference type="Proteomes" id="UP001230768"/>
    </source>
</evidence>
<keyword evidence="6 12" id="KW-1133">Transmembrane helix</keyword>
<keyword evidence="7 12" id="KW-0472">Membrane</keyword>
<evidence type="ECO:0000259" key="14">
    <source>
        <dbReference type="PROSITE" id="PS50885"/>
    </source>
</evidence>
<dbReference type="Pfam" id="PF00015">
    <property type="entry name" value="MCPsignal"/>
    <property type="match status" value="1"/>
</dbReference>